<feature type="transmembrane region" description="Helical" evidence="1">
    <location>
        <begin position="93"/>
        <end position="112"/>
    </location>
</feature>
<dbReference type="PANTHER" id="PTHR35329:SF1">
    <property type="entry name" value="CHITIN SYNTHASE EXPORT CHAPERONE"/>
    <property type="match status" value="1"/>
</dbReference>
<feature type="transmembrane region" description="Helical" evidence="1">
    <location>
        <begin position="55"/>
        <end position="77"/>
    </location>
</feature>
<sequence length="307" mass="33799">MSQYGKFFDLCRDTGSLRSTLPVCTLFAESAARGGGGFDGGCNLDGIPLSGQNRYLANLGSILLAFIAILVSLFLLWRSDRKKAAVGRREMQFFLMGYIVIEICEIFTIGWFPLDGAVRRGFSAVHIAAIVATLWILMMNGAVGYQLIDDGTPLSIGLIFGSAGILFIGTGYIALDTAFSWTGFWDDRLTEPNRHYALYTLYQLVPLIFLFVYFILETVLVLKVLGEKKPMLYLVGGTLSFALAQIFQYVISVHICNGTNGKINGGLFETLFTLVAVVLIWMFWSSITEDDWPMPAPTTSGASTYTS</sequence>
<feature type="transmembrane region" description="Helical" evidence="1">
    <location>
        <begin position="263"/>
        <end position="284"/>
    </location>
</feature>
<gene>
    <name evidence="2" type="ORF">B0A50_06945</name>
</gene>
<reference evidence="2 3" key="1">
    <citation type="submission" date="2017-03" db="EMBL/GenBank/DDBJ databases">
        <title>Genomes of endolithic fungi from Antarctica.</title>
        <authorList>
            <person name="Coleine C."/>
            <person name="Masonjones S."/>
            <person name="Stajich J.E."/>
        </authorList>
    </citation>
    <scope>NUCLEOTIDE SEQUENCE [LARGE SCALE GENOMIC DNA]</scope>
    <source>
        <strain evidence="2 3">CCFEE 6315</strain>
    </source>
</reference>
<comment type="caution">
    <text evidence="2">The sequence shown here is derived from an EMBL/GenBank/DDBJ whole genome shotgun (WGS) entry which is preliminary data.</text>
</comment>
<keyword evidence="1" id="KW-0812">Transmembrane</keyword>
<proteinExistence type="predicted"/>
<feature type="transmembrane region" description="Helical" evidence="1">
    <location>
        <begin position="231"/>
        <end position="251"/>
    </location>
</feature>
<keyword evidence="1" id="KW-1133">Transmembrane helix</keyword>
<evidence type="ECO:0000313" key="2">
    <source>
        <dbReference type="EMBL" id="TKA24054.1"/>
    </source>
</evidence>
<dbReference type="GO" id="GO:0005789">
    <property type="term" value="C:endoplasmic reticulum membrane"/>
    <property type="evidence" value="ECO:0007669"/>
    <property type="project" value="TreeGrafter"/>
</dbReference>
<keyword evidence="3" id="KW-1185">Reference proteome</keyword>
<accession>A0A4U0TPS8</accession>
<evidence type="ECO:0000313" key="3">
    <source>
        <dbReference type="Proteomes" id="UP000308549"/>
    </source>
</evidence>
<evidence type="ECO:0000256" key="1">
    <source>
        <dbReference type="SAM" id="Phobius"/>
    </source>
</evidence>
<organism evidence="2 3">
    <name type="scientific">Salinomyces thailandicus</name>
    <dbReference type="NCBI Taxonomy" id="706561"/>
    <lineage>
        <taxon>Eukaryota</taxon>
        <taxon>Fungi</taxon>
        <taxon>Dikarya</taxon>
        <taxon>Ascomycota</taxon>
        <taxon>Pezizomycotina</taxon>
        <taxon>Dothideomycetes</taxon>
        <taxon>Dothideomycetidae</taxon>
        <taxon>Mycosphaerellales</taxon>
        <taxon>Teratosphaeriaceae</taxon>
        <taxon>Salinomyces</taxon>
    </lineage>
</organism>
<feature type="transmembrane region" description="Helical" evidence="1">
    <location>
        <begin position="196"/>
        <end position="216"/>
    </location>
</feature>
<dbReference type="Proteomes" id="UP000308549">
    <property type="component" value="Unassembled WGS sequence"/>
</dbReference>
<dbReference type="Pfam" id="PF12271">
    <property type="entry name" value="Chs7"/>
    <property type="match status" value="1"/>
</dbReference>
<dbReference type="AlphaFoldDB" id="A0A4U0TPS8"/>
<protein>
    <submittedName>
        <fullName evidence="2">Uncharacterized protein</fullName>
    </submittedName>
</protein>
<dbReference type="EMBL" id="NAJL01000048">
    <property type="protein sequence ID" value="TKA24054.1"/>
    <property type="molecule type" value="Genomic_DNA"/>
</dbReference>
<name>A0A4U0TPS8_9PEZI</name>
<dbReference type="OrthoDB" id="5582162at2759"/>
<dbReference type="GO" id="GO:0051082">
    <property type="term" value="F:unfolded protein binding"/>
    <property type="evidence" value="ECO:0007669"/>
    <property type="project" value="TreeGrafter"/>
</dbReference>
<feature type="transmembrane region" description="Helical" evidence="1">
    <location>
        <begin position="124"/>
        <end position="148"/>
    </location>
</feature>
<dbReference type="PANTHER" id="PTHR35329">
    <property type="entry name" value="CHITIN SYNTHASE EXPORT CHAPERONE"/>
    <property type="match status" value="1"/>
</dbReference>
<feature type="transmembrane region" description="Helical" evidence="1">
    <location>
        <begin position="154"/>
        <end position="175"/>
    </location>
</feature>
<dbReference type="GO" id="GO:0006457">
    <property type="term" value="P:protein folding"/>
    <property type="evidence" value="ECO:0007669"/>
    <property type="project" value="TreeGrafter"/>
</dbReference>
<dbReference type="InterPro" id="IPR022057">
    <property type="entry name" value="Chs7"/>
</dbReference>
<keyword evidence="1" id="KW-0472">Membrane</keyword>